<feature type="non-terminal residue" evidence="2">
    <location>
        <position position="250"/>
    </location>
</feature>
<dbReference type="PANTHER" id="PTHR30548:SF1">
    <property type="entry name" value="DEHYDRATASE SUBUNIT MJ0007-RELATED"/>
    <property type="match status" value="1"/>
</dbReference>
<dbReference type="PANTHER" id="PTHR30548">
    <property type="entry name" value="2-HYDROXYGLUTARYL-COA DEHYDRATASE, D-COMPONENT-RELATED"/>
    <property type="match status" value="1"/>
</dbReference>
<comment type="similarity">
    <text evidence="1">Belongs to the FldB/FldC dehydratase alpha/beta subunit family.</text>
</comment>
<evidence type="ECO:0000256" key="1">
    <source>
        <dbReference type="ARBA" id="ARBA00005806"/>
    </source>
</evidence>
<dbReference type="EMBL" id="BARV01026329">
    <property type="protein sequence ID" value="GAI39690.1"/>
    <property type="molecule type" value="Genomic_DNA"/>
</dbReference>
<comment type="caution">
    <text evidence="2">The sequence shown here is derived from an EMBL/GenBank/DDBJ whole genome shotgun (WGS) entry which is preliminary data.</text>
</comment>
<dbReference type="InterPro" id="IPR010327">
    <property type="entry name" value="FldB/FldC_alpha/beta"/>
</dbReference>
<organism evidence="2">
    <name type="scientific">marine sediment metagenome</name>
    <dbReference type="NCBI Taxonomy" id="412755"/>
    <lineage>
        <taxon>unclassified sequences</taxon>
        <taxon>metagenomes</taxon>
        <taxon>ecological metagenomes</taxon>
    </lineage>
</organism>
<dbReference type="Pfam" id="PF06050">
    <property type="entry name" value="HGD-D"/>
    <property type="match status" value="1"/>
</dbReference>
<reference evidence="2" key="1">
    <citation type="journal article" date="2014" name="Front. Microbiol.">
        <title>High frequency of phylogenetically diverse reductive dehalogenase-homologous genes in deep subseafloor sedimentary metagenomes.</title>
        <authorList>
            <person name="Kawai M."/>
            <person name="Futagami T."/>
            <person name="Toyoda A."/>
            <person name="Takaki Y."/>
            <person name="Nishi S."/>
            <person name="Hori S."/>
            <person name="Arai W."/>
            <person name="Tsubouchi T."/>
            <person name="Morono Y."/>
            <person name="Uchiyama I."/>
            <person name="Ito T."/>
            <person name="Fujiyama A."/>
            <person name="Inagaki F."/>
            <person name="Takami H."/>
        </authorList>
    </citation>
    <scope>NUCLEOTIDE SEQUENCE</scope>
    <source>
        <strain evidence="2">Expedition CK06-06</strain>
    </source>
</reference>
<sequence length="250" mass="29055">MKELKGEIPPEAPLGGMPKPIFLMASTAVCDARYKWFQALGRYMDVPVWTFEAPIPGVKELFMEGSYERMVDLGVKHAREFVVFVERVLGKKMDWDRLSETVDLMIEINELWHETNELRKAKPCPMHGRDFWSSMSPALFLMGDLKDSLQCFRNMYDEVKYRVDNHIGAIAQEKYRLLFAELPPWHSLGFFNRLAERGWNFVVESFGYHPPMPLDLNGFSDPLERLTRFSLQIYVGYYRDALEQNVPAGS</sequence>
<dbReference type="AlphaFoldDB" id="X1PKU5"/>
<proteinExistence type="inferred from homology"/>
<gene>
    <name evidence="2" type="ORF">S06H3_42562</name>
</gene>
<protein>
    <recommendedName>
        <fullName evidence="3">2-hydroxyacyl-CoA dehydratase</fullName>
    </recommendedName>
</protein>
<evidence type="ECO:0000313" key="2">
    <source>
        <dbReference type="EMBL" id="GAI39690.1"/>
    </source>
</evidence>
<name>X1PKU5_9ZZZZ</name>
<evidence type="ECO:0008006" key="3">
    <source>
        <dbReference type="Google" id="ProtNLM"/>
    </source>
</evidence>
<accession>X1PKU5</accession>